<dbReference type="PROSITE" id="PS50966">
    <property type="entry name" value="ZF_SWIM"/>
    <property type="match status" value="1"/>
</dbReference>
<evidence type="ECO:0000313" key="5">
    <source>
        <dbReference type="EMBL" id="KYN12400.1"/>
    </source>
</evidence>
<evidence type="ECO:0000256" key="2">
    <source>
        <dbReference type="ARBA" id="ARBA00022723"/>
    </source>
</evidence>
<feature type="domain" description="SWIM-type" evidence="4">
    <location>
        <begin position="391"/>
        <end position="426"/>
    </location>
</feature>
<accession>A0A151IX71</accession>
<dbReference type="Pfam" id="PF13359">
    <property type="entry name" value="DDE_Tnp_4"/>
    <property type="match status" value="1"/>
</dbReference>
<dbReference type="GO" id="GO:0008270">
    <property type="term" value="F:zinc ion binding"/>
    <property type="evidence" value="ECO:0007669"/>
    <property type="project" value="UniProtKB-KW"/>
</dbReference>
<keyword evidence="6" id="KW-1185">Reference proteome</keyword>
<keyword evidence="2" id="KW-0479">Metal-binding</keyword>
<dbReference type="InterPro" id="IPR007527">
    <property type="entry name" value="Znf_SWIM"/>
</dbReference>
<dbReference type="EMBL" id="KQ980832">
    <property type="protein sequence ID" value="KYN12400.1"/>
    <property type="molecule type" value="Genomic_DNA"/>
</dbReference>
<gene>
    <name evidence="5" type="ORF">ALC57_15429</name>
</gene>
<feature type="non-terminal residue" evidence="5">
    <location>
        <position position="1"/>
    </location>
</feature>
<dbReference type="AlphaFoldDB" id="A0A151IX71"/>
<name>A0A151IX71_9HYME</name>
<organism evidence="5 6">
    <name type="scientific">Trachymyrmex cornetzi</name>
    <dbReference type="NCBI Taxonomy" id="471704"/>
    <lineage>
        <taxon>Eukaryota</taxon>
        <taxon>Metazoa</taxon>
        <taxon>Ecdysozoa</taxon>
        <taxon>Arthropoda</taxon>
        <taxon>Hexapoda</taxon>
        <taxon>Insecta</taxon>
        <taxon>Pterygota</taxon>
        <taxon>Neoptera</taxon>
        <taxon>Endopterygota</taxon>
        <taxon>Hymenoptera</taxon>
        <taxon>Apocrita</taxon>
        <taxon>Aculeata</taxon>
        <taxon>Formicoidea</taxon>
        <taxon>Formicidae</taxon>
        <taxon>Myrmicinae</taxon>
        <taxon>Trachymyrmex</taxon>
    </lineage>
</organism>
<dbReference type="InterPro" id="IPR027806">
    <property type="entry name" value="HARBI1_dom"/>
</dbReference>
<proteinExistence type="predicted"/>
<evidence type="ECO:0000256" key="3">
    <source>
        <dbReference type="PROSITE-ProRule" id="PRU00325"/>
    </source>
</evidence>
<reference evidence="5 6" key="1">
    <citation type="submission" date="2015-09" db="EMBL/GenBank/DDBJ databases">
        <title>Trachymyrmex cornetzi WGS genome.</title>
        <authorList>
            <person name="Nygaard S."/>
            <person name="Hu H."/>
            <person name="Boomsma J."/>
            <person name="Zhang G."/>
        </authorList>
    </citation>
    <scope>NUCLEOTIDE SEQUENCE [LARGE SCALE GENOMIC DNA]</scope>
    <source>
        <strain evidence="5">Tcor2-1</strain>
        <tissue evidence="5">Whole body</tissue>
    </source>
</reference>
<sequence>PYLLQGNELQDVLRELRNVANNASNSRYDNENNFTDEEFYSLSPITKEQFRDLFSYCDPVVQQNGLLYVSKKHLLTFLCKMRQGLSDDFLTFMFGYNSRQRTSVVIETVRKMKLALIVAPDGYILDVQGPYFSDNRNNDAAMLTNELQVAREFREWFQNGDIFILDRGYRDSGPILQQLGISVKMPAFLQRNERQLPTKEANSSRLVTKSRWIVEMRNEHLKSIFKFFAGTISVVHAVHLKDFLNIACAIINKYKTMIHMEGADVNLANELLQRATTVNIMQARVEAEDLTARGARWIKLNHNHFLGFPRLTSDYLRDLTVGVYQVRLAPAYIQDKMLRDNTQELQFDERINEPGLLRARVHSRFSGATNHQIFIAYVDHIADVHNNDENVTVQHGPILSYYCTCKAGARTLGSCAHVASILLYLGYARHQNDVTYPSTEFLENIQDTAHRN</sequence>
<keyword evidence="3" id="KW-0862">Zinc</keyword>
<comment type="cofactor">
    <cofactor evidence="1">
        <name>a divalent metal cation</name>
        <dbReference type="ChEBI" id="CHEBI:60240"/>
    </cofactor>
</comment>
<protein>
    <recommendedName>
        <fullName evidence="4">SWIM-type domain-containing protein</fullName>
    </recommendedName>
</protein>
<dbReference type="Proteomes" id="UP000078492">
    <property type="component" value="Unassembled WGS sequence"/>
</dbReference>
<evidence type="ECO:0000313" key="6">
    <source>
        <dbReference type="Proteomes" id="UP000078492"/>
    </source>
</evidence>
<evidence type="ECO:0000259" key="4">
    <source>
        <dbReference type="PROSITE" id="PS50966"/>
    </source>
</evidence>
<evidence type="ECO:0000256" key="1">
    <source>
        <dbReference type="ARBA" id="ARBA00001968"/>
    </source>
</evidence>
<keyword evidence="3" id="KW-0863">Zinc-finger</keyword>